<evidence type="ECO:0000256" key="3">
    <source>
        <dbReference type="SAM" id="SignalP"/>
    </source>
</evidence>
<reference evidence="4" key="1">
    <citation type="submission" date="2023-05" db="EMBL/GenBank/DDBJ databases">
        <title>Nepenthes gracilis genome sequencing.</title>
        <authorList>
            <person name="Fukushima K."/>
        </authorList>
    </citation>
    <scope>NUCLEOTIDE SEQUENCE</scope>
    <source>
        <strain evidence="4">SING2019-196</strain>
    </source>
</reference>
<evidence type="ECO:0008006" key="6">
    <source>
        <dbReference type="Google" id="ProtNLM"/>
    </source>
</evidence>
<feature type="transmembrane region" description="Helical" evidence="2">
    <location>
        <begin position="26"/>
        <end position="45"/>
    </location>
</feature>
<dbReference type="GO" id="GO:0009507">
    <property type="term" value="C:chloroplast"/>
    <property type="evidence" value="ECO:0007669"/>
    <property type="project" value="TreeGrafter"/>
</dbReference>
<dbReference type="EMBL" id="BSYO01000019">
    <property type="protein sequence ID" value="GMH18750.1"/>
    <property type="molecule type" value="Genomic_DNA"/>
</dbReference>
<feature type="chain" id="PRO_5041999414" description="Cation/H+ exchanger domain-containing protein" evidence="3">
    <location>
        <begin position="17"/>
        <end position="109"/>
    </location>
</feature>
<gene>
    <name evidence="4" type="ORF">Nepgr_020591</name>
</gene>
<evidence type="ECO:0000313" key="5">
    <source>
        <dbReference type="Proteomes" id="UP001279734"/>
    </source>
</evidence>
<dbReference type="Gene3D" id="1.20.1530.20">
    <property type="match status" value="1"/>
</dbReference>
<comment type="subcellular location">
    <subcellularLocation>
        <location evidence="1">Membrane</location>
        <topology evidence="1">Multi-pass membrane protein</topology>
    </subcellularLocation>
</comment>
<keyword evidence="2" id="KW-1133">Transmembrane helix</keyword>
<organism evidence="4 5">
    <name type="scientific">Nepenthes gracilis</name>
    <name type="common">Slender pitcher plant</name>
    <dbReference type="NCBI Taxonomy" id="150966"/>
    <lineage>
        <taxon>Eukaryota</taxon>
        <taxon>Viridiplantae</taxon>
        <taxon>Streptophyta</taxon>
        <taxon>Embryophyta</taxon>
        <taxon>Tracheophyta</taxon>
        <taxon>Spermatophyta</taxon>
        <taxon>Magnoliopsida</taxon>
        <taxon>eudicotyledons</taxon>
        <taxon>Gunneridae</taxon>
        <taxon>Pentapetalae</taxon>
        <taxon>Caryophyllales</taxon>
        <taxon>Nepenthaceae</taxon>
        <taxon>Nepenthes</taxon>
    </lineage>
</organism>
<dbReference type="Proteomes" id="UP001279734">
    <property type="component" value="Unassembled WGS sequence"/>
</dbReference>
<accession>A0AAD3XWE8</accession>
<feature type="signal peptide" evidence="3">
    <location>
        <begin position="1"/>
        <end position="16"/>
    </location>
</feature>
<dbReference type="PANTHER" id="PTHR46157:SF2">
    <property type="entry name" value="K(+) EFFLUX ANTIPORTER 1, CHLOROPLASTIC-RELATED"/>
    <property type="match status" value="1"/>
</dbReference>
<keyword evidence="3" id="KW-0732">Signal</keyword>
<keyword evidence="2" id="KW-0812">Transmembrane</keyword>
<evidence type="ECO:0000313" key="4">
    <source>
        <dbReference type="EMBL" id="GMH18750.1"/>
    </source>
</evidence>
<keyword evidence="2" id="KW-0472">Membrane</keyword>
<name>A0AAD3XWE8_NEPGR</name>
<protein>
    <recommendedName>
        <fullName evidence="6">Cation/H+ exchanger domain-containing protein</fullName>
    </recommendedName>
</protein>
<sequence length="109" mass="11810">MLWLLLASVIFVPVFQKIPGGSPILGYLAAGILIGPYGLSIIHHVHGTKTIAEFGVMLFAIANNKYCKRHMNRGSHSSRKHVEGQTGHSVSRAITPITKLAAVSFVHQP</sequence>
<dbReference type="GO" id="GO:0015386">
    <property type="term" value="F:potassium:proton antiporter activity"/>
    <property type="evidence" value="ECO:0007669"/>
    <property type="project" value="TreeGrafter"/>
</dbReference>
<dbReference type="AlphaFoldDB" id="A0AAD3XWE8"/>
<evidence type="ECO:0000256" key="1">
    <source>
        <dbReference type="ARBA" id="ARBA00004141"/>
    </source>
</evidence>
<dbReference type="GO" id="GO:0016020">
    <property type="term" value="C:membrane"/>
    <property type="evidence" value="ECO:0007669"/>
    <property type="project" value="UniProtKB-SubCell"/>
</dbReference>
<comment type="caution">
    <text evidence="4">The sequence shown here is derived from an EMBL/GenBank/DDBJ whole genome shotgun (WGS) entry which is preliminary data.</text>
</comment>
<keyword evidence="5" id="KW-1185">Reference proteome</keyword>
<proteinExistence type="predicted"/>
<evidence type="ECO:0000256" key="2">
    <source>
        <dbReference type="SAM" id="Phobius"/>
    </source>
</evidence>
<dbReference type="InterPro" id="IPR038770">
    <property type="entry name" value="Na+/solute_symporter_sf"/>
</dbReference>
<dbReference type="PANTHER" id="PTHR46157">
    <property type="entry name" value="K(+) EFFLUX ANTIPORTER 3, CHLOROPLASTIC"/>
    <property type="match status" value="1"/>
</dbReference>